<accession>A0ABY9X6T2</accession>
<dbReference type="Gene3D" id="3.40.190.290">
    <property type="match status" value="1"/>
</dbReference>
<dbReference type="InterPro" id="IPR036390">
    <property type="entry name" value="WH_DNA-bd_sf"/>
</dbReference>
<dbReference type="PRINTS" id="PR00039">
    <property type="entry name" value="HTHLYSR"/>
</dbReference>
<sequence>MMISAQRSWLHPILATSSAFFVSLASNDVCPKYGRNGGPLASQRQDGGVIAQVVELHEGTPVRETSCKLETAGTDGNREIRMPGIRFCKEAWMEWDLLRTFEAVARLGSLTAASKALGVSQSTISRHLARLEQSAGSPLLLREAPLRLTERGSSLLAAMQPMVDAALAARSALEDTPELHGEVTLTTVGEVVRWELTPRLPEFYRAFPHLRLRILADNRRNSLAAGEADVALRLARPVRGELVARKVLSVSYAFFAASSLELHPEVPWLGLTGSLAEIPDQRHAERAFSTRPPRLLVEDIESLGLAVKAGLGVAILSRDLAERLGGMVEVAPRQIGARSSDRLPPRDIWMVVHRSKQRVPRVRALMEWLARGRSDRR</sequence>
<proteinExistence type="inferred from homology"/>
<protein>
    <submittedName>
        <fullName evidence="6">LysR family transcriptional regulator</fullName>
    </submittedName>
</protein>
<dbReference type="InterPro" id="IPR005119">
    <property type="entry name" value="LysR_subst-bd"/>
</dbReference>
<evidence type="ECO:0000256" key="4">
    <source>
        <dbReference type="ARBA" id="ARBA00023163"/>
    </source>
</evidence>
<evidence type="ECO:0000313" key="6">
    <source>
        <dbReference type="EMBL" id="WNG51105.1"/>
    </source>
</evidence>
<dbReference type="PANTHER" id="PTHR30579:SF3">
    <property type="entry name" value="TRANSCRIPTIONAL REGULATORY PROTEIN"/>
    <property type="match status" value="1"/>
</dbReference>
<organism evidence="6 7">
    <name type="scientific">Archangium minus</name>
    <dbReference type="NCBI Taxonomy" id="83450"/>
    <lineage>
        <taxon>Bacteria</taxon>
        <taxon>Pseudomonadati</taxon>
        <taxon>Myxococcota</taxon>
        <taxon>Myxococcia</taxon>
        <taxon>Myxococcales</taxon>
        <taxon>Cystobacterineae</taxon>
        <taxon>Archangiaceae</taxon>
        <taxon>Archangium</taxon>
    </lineage>
</organism>
<evidence type="ECO:0000259" key="5">
    <source>
        <dbReference type="PROSITE" id="PS50931"/>
    </source>
</evidence>
<evidence type="ECO:0000256" key="2">
    <source>
        <dbReference type="ARBA" id="ARBA00023015"/>
    </source>
</evidence>
<dbReference type="PROSITE" id="PS50931">
    <property type="entry name" value="HTH_LYSR"/>
    <property type="match status" value="1"/>
</dbReference>
<evidence type="ECO:0000256" key="3">
    <source>
        <dbReference type="ARBA" id="ARBA00023125"/>
    </source>
</evidence>
<dbReference type="Proteomes" id="UP001611383">
    <property type="component" value="Chromosome"/>
</dbReference>
<keyword evidence="7" id="KW-1185">Reference proteome</keyword>
<dbReference type="SUPFAM" id="SSF46785">
    <property type="entry name" value="Winged helix' DNA-binding domain"/>
    <property type="match status" value="1"/>
</dbReference>
<dbReference type="InterPro" id="IPR050176">
    <property type="entry name" value="LTTR"/>
</dbReference>
<evidence type="ECO:0000313" key="7">
    <source>
        <dbReference type="Proteomes" id="UP001611383"/>
    </source>
</evidence>
<dbReference type="SUPFAM" id="SSF53850">
    <property type="entry name" value="Periplasmic binding protein-like II"/>
    <property type="match status" value="1"/>
</dbReference>
<dbReference type="InterPro" id="IPR036388">
    <property type="entry name" value="WH-like_DNA-bd_sf"/>
</dbReference>
<feature type="domain" description="HTH lysR-type" evidence="5">
    <location>
        <begin position="93"/>
        <end position="149"/>
    </location>
</feature>
<comment type="similarity">
    <text evidence="1">Belongs to the LysR transcriptional regulatory family.</text>
</comment>
<dbReference type="Pfam" id="PF00126">
    <property type="entry name" value="HTH_1"/>
    <property type="match status" value="1"/>
</dbReference>
<name>A0ABY9X6T2_9BACT</name>
<dbReference type="EMBL" id="CP043494">
    <property type="protein sequence ID" value="WNG51105.1"/>
    <property type="molecule type" value="Genomic_DNA"/>
</dbReference>
<evidence type="ECO:0000256" key="1">
    <source>
        <dbReference type="ARBA" id="ARBA00009437"/>
    </source>
</evidence>
<keyword evidence="2" id="KW-0805">Transcription regulation</keyword>
<dbReference type="Gene3D" id="1.10.10.10">
    <property type="entry name" value="Winged helix-like DNA-binding domain superfamily/Winged helix DNA-binding domain"/>
    <property type="match status" value="1"/>
</dbReference>
<reference evidence="6 7" key="1">
    <citation type="submission" date="2019-08" db="EMBL/GenBank/DDBJ databases">
        <title>Archangium and Cystobacter genomes.</title>
        <authorList>
            <person name="Chen I.-C.K."/>
            <person name="Wielgoss S."/>
        </authorList>
    </citation>
    <scope>NUCLEOTIDE SEQUENCE [LARGE SCALE GENOMIC DNA]</scope>
    <source>
        <strain evidence="6 7">Cbm 6</strain>
    </source>
</reference>
<dbReference type="Pfam" id="PF03466">
    <property type="entry name" value="LysR_substrate"/>
    <property type="match status" value="1"/>
</dbReference>
<dbReference type="InterPro" id="IPR000847">
    <property type="entry name" value="LysR_HTH_N"/>
</dbReference>
<dbReference type="PANTHER" id="PTHR30579">
    <property type="entry name" value="TRANSCRIPTIONAL REGULATOR"/>
    <property type="match status" value="1"/>
</dbReference>
<gene>
    <name evidence="6" type="ORF">F0U60_48500</name>
</gene>
<keyword evidence="4" id="KW-0804">Transcription</keyword>
<keyword evidence="3" id="KW-0238">DNA-binding</keyword>